<evidence type="ECO:0000313" key="2">
    <source>
        <dbReference type="EMBL" id="QXM25297.1"/>
    </source>
</evidence>
<dbReference type="InterPro" id="IPR037401">
    <property type="entry name" value="SnoaL-like"/>
</dbReference>
<name>A0A975YKB3_9PROT</name>
<evidence type="ECO:0000259" key="1">
    <source>
        <dbReference type="Pfam" id="PF12680"/>
    </source>
</evidence>
<dbReference type="Proteomes" id="UP000694001">
    <property type="component" value="Chromosome"/>
</dbReference>
<keyword evidence="3" id="KW-1185">Reference proteome</keyword>
<dbReference type="RefSeq" id="WP_218286353.1">
    <property type="nucleotide sequence ID" value="NZ_CP076448.1"/>
</dbReference>
<organism evidence="2 3">
    <name type="scientific">Elioraea tepida</name>
    <dbReference type="NCBI Taxonomy" id="2843330"/>
    <lineage>
        <taxon>Bacteria</taxon>
        <taxon>Pseudomonadati</taxon>
        <taxon>Pseudomonadota</taxon>
        <taxon>Alphaproteobacteria</taxon>
        <taxon>Acetobacterales</taxon>
        <taxon>Elioraeaceae</taxon>
        <taxon>Elioraea</taxon>
    </lineage>
</organism>
<dbReference type="AlphaFoldDB" id="A0A975YKB3"/>
<dbReference type="KEGG" id="elio:KO353_03375"/>
<gene>
    <name evidence="2" type="ORF">KO353_03375</name>
</gene>
<feature type="domain" description="SnoaL-like" evidence="1">
    <location>
        <begin position="22"/>
        <end position="117"/>
    </location>
</feature>
<dbReference type="EMBL" id="CP076448">
    <property type="protein sequence ID" value="QXM25297.1"/>
    <property type="molecule type" value="Genomic_DNA"/>
</dbReference>
<evidence type="ECO:0000313" key="3">
    <source>
        <dbReference type="Proteomes" id="UP000694001"/>
    </source>
</evidence>
<dbReference type="Pfam" id="PF12680">
    <property type="entry name" value="SnoaL_2"/>
    <property type="match status" value="1"/>
</dbReference>
<protein>
    <submittedName>
        <fullName evidence="2">Nuclear transport factor 2 family protein</fullName>
    </submittedName>
</protein>
<sequence>MAATTTLNPRAAALAAWGSAWEGLRPGTIDHLLSLAAPDIRFRDPFQDVRGRDGLKRVLTHMFERVPNPRFTVTDRAFGIEAGYLRWTFAWGAGAGGKRIEGMSEVHLGADGLVTAHLDHWDSGSQFYATLPVLGPVIRLVARRVAGG</sequence>
<accession>A0A975YKB3</accession>
<reference evidence="2" key="1">
    <citation type="submission" date="2021-06" db="EMBL/GenBank/DDBJ databases">
        <title>Elioraea tepida, sp. nov., a moderately thermophilic aerobic anoxygenic phototrophic bacterium isolated from an alkaline siliceous hot spring mat community in Yellowstone National Park, WY, USA.</title>
        <authorList>
            <person name="Saini M.K."/>
            <person name="Yoshida S."/>
            <person name="Sebastian A."/>
            <person name="Hirose S."/>
            <person name="Hara E."/>
            <person name="Tamaki H."/>
            <person name="Soulier N.T."/>
            <person name="Albert I."/>
            <person name="Hanada S."/>
            <person name="Bryant D.A."/>
            <person name="Tank M."/>
        </authorList>
    </citation>
    <scope>NUCLEOTIDE SEQUENCE</scope>
    <source>
        <strain evidence="2">MS-P2</strain>
    </source>
</reference>
<proteinExistence type="predicted"/>